<dbReference type="GO" id="GO:0006567">
    <property type="term" value="P:L-threonine catabolic process"/>
    <property type="evidence" value="ECO:0007669"/>
    <property type="project" value="TreeGrafter"/>
</dbReference>
<dbReference type="PANTHER" id="PTHR48097:SF9">
    <property type="entry name" value="L-THREONINE ALDOLASE"/>
    <property type="match status" value="1"/>
</dbReference>
<evidence type="ECO:0000256" key="3">
    <source>
        <dbReference type="ARBA" id="ARBA00022898"/>
    </source>
</evidence>
<evidence type="ECO:0000256" key="5">
    <source>
        <dbReference type="PIRSR" id="PIRSR017617-1"/>
    </source>
</evidence>
<dbReference type="InterPro" id="IPR015421">
    <property type="entry name" value="PyrdxlP-dep_Trfase_major"/>
</dbReference>
<feature type="modified residue" description="N6-(pyridoxal phosphate)lysine" evidence="5">
    <location>
        <position position="201"/>
    </location>
</feature>
<keyword evidence="3" id="KW-0663">Pyridoxal phosphate</keyword>
<evidence type="ECO:0000256" key="1">
    <source>
        <dbReference type="ARBA" id="ARBA00001933"/>
    </source>
</evidence>
<evidence type="ECO:0000313" key="8">
    <source>
        <dbReference type="Proteomes" id="UP000464452"/>
    </source>
</evidence>
<dbReference type="InterPro" id="IPR015422">
    <property type="entry name" value="PyrdxlP-dep_Trfase_small"/>
</dbReference>
<dbReference type="SUPFAM" id="SSF53383">
    <property type="entry name" value="PLP-dependent transferases"/>
    <property type="match status" value="1"/>
</dbReference>
<dbReference type="InterPro" id="IPR001597">
    <property type="entry name" value="ArAA_b-elim_lyase/Thr_aldolase"/>
</dbReference>
<accession>A0A6P1YEE5</accession>
<proteinExistence type="inferred from homology"/>
<sequence>MKIIDFRSDTITKPTEEMRKAMYLAEVGDDVYEEDPTVKKLEEIGANLVGKEDALFVPSGTMGNQLALLAHTERGQEIILEEKSHIFMFEVGGLAFISGLQSKTIKGHKGIMCASDIERAIRVNNIHFPQTGLICLENTHNMAGGVITPIELMRKVYEIGLNYKIPIHLDGARVFNAAVGLGVDVKEITKYSDSVMFCLSKGLCAPVGSLLAGDKKFIEKARKYRKMLGGGMRQAGIIAAAGIVALENMIDRLEEDHYNNRLLAEKLININGIQIDMDTVQTNILMIDIVNKNYNADTVISLLKENGIYVSKISDYKIRFVTHMYISKEDILYTAKIMKDILE</sequence>
<dbReference type="InterPro" id="IPR015424">
    <property type="entry name" value="PyrdxlP-dep_Trfase"/>
</dbReference>
<dbReference type="PANTHER" id="PTHR48097">
    <property type="entry name" value="L-THREONINE ALDOLASE-RELATED"/>
    <property type="match status" value="1"/>
</dbReference>
<evidence type="ECO:0000256" key="4">
    <source>
        <dbReference type="ARBA" id="ARBA00023239"/>
    </source>
</evidence>
<dbReference type="EC" id="4.1.2.48" evidence="7"/>
<dbReference type="CDD" id="cd06502">
    <property type="entry name" value="TA_like"/>
    <property type="match status" value="1"/>
</dbReference>
<dbReference type="Proteomes" id="UP000464452">
    <property type="component" value="Chromosome"/>
</dbReference>
<dbReference type="NCBIfam" id="NF007825">
    <property type="entry name" value="PRK10534.1"/>
    <property type="match status" value="1"/>
</dbReference>
<dbReference type="Gene3D" id="3.40.640.10">
    <property type="entry name" value="Type I PLP-dependent aspartate aminotransferase-like (Major domain)"/>
    <property type="match status" value="1"/>
</dbReference>
<comment type="similarity">
    <text evidence="2">Belongs to the threonine aldolase family.</text>
</comment>
<dbReference type="PIRSF" id="PIRSF017617">
    <property type="entry name" value="Thr_aldolase"/>
    <property type="match status" value="1"/>
</dbReference>
<feature type="domain" description="Aromatic amino acid beta-eliminating lyase/threonine aldolase" evidence="6">
    <location>
        <begin position="5"/>
        <end position="288"/>
    </location>
</feature>
<reference evidence="7 8" key="1">
    <citation type="submission" date="2020-02" db="EMBL/GenBank/DDBJ databases">
        <title>Thermophilic hydrogen producing bacteria, Caloranaerobacter azorensis.</title>
        <authorList>
            <person name="Baek K."/>
        </authorList>
    </citation>
    <scope>NUCLEOTIDE SEQUENCE [LARGE SCALE GENOMIC DNA]</scope>
    <source>
        <strain evidence="7 8">T3-1</strain>
    </source>
</reference>
<protein>
    <submittedName>
        <fullName evidence="7">Low-specificity L-threonine aldolase</fullName>
        <ecNumber evidence="7">4.1.2.48</ecNumber>
    </submittedName>
</protein>
<dbReference type="FunFam" id="3.40.640.10:FF:000030">
    <property type="entry name" value="Low-specificity L-threonine aldolase"/>
    <property type="match status" value="1"/>
</dbReference>
<dbReference type="InterPro" id="IPR023603">
    <property type="entry name" value="Low_specificity_L-TA-like"/>
</dbReference>
<evidence type="ECO:0000256" key="2">
    <source>
        <dbReference type="ARBA" id="ARBA00006966"/>
    </source>
</evidence>
<organism evidence="7 8">
    <name type="scientific">Caloranaerobacter azorensis</name>
    <dbReference type="NCBI Taxonomy" id="116090"/>
    <lineage>
        <taxon>Bacteria</taxon>
        <taxon>Bacillati</taxon>
        <taxon>Bacillota</taxon>
        <taxon>Tissierellia</taxon>
        <taxon>Tissierellales</taxon>
        <taxon>Thermohalobacteraceae</taxon>
        <taxon>Caloranaerobacter</taxon>
    </lineage>
</organism>
<dbReference type="NCBIfam" id="NF041359">
    <property type="entry name" value="GntG_guanitoxin"/>
    <property type="match status" value="1"/>
</dbReference>
<dbReference type="Pfam" id="PF01212">
    <property type="entry name" value="Beta_elim_lyase"/>
    <property type="match status" value="1"/>
</dbReference>
<dbReference type="EMBL" id="CP048617">
    <property type="protein sequence ID" value="QIB26505.1"/>
    <property type="molecule type" value="Genomic_DNA"/>
</dbReference>
<dbReference type="RefSeq" id="WP_163234558.1">
    <property type="nucleotide sequence ID" value="NZ_CP048617.1"/>
</dbReference>
<keyword evidence="4 7" id="KW-0456">Lyase</keyword>
<dbReference type="GO" id="GO:0005829">
    <property type="term" value="C:cytosol"/>
    <property type="evidence" value="ECO:0007669"/>
    <property type="project" value="TreeGrafter"/>
</dbReference>
<gene>
    <name evidence="7" type="primary">ltaE</name>
    <name evidence="7" type="ORF">G3A45_03790</name>
</gene>
<dbReference type="FunFam" id="3.90.1150.10:FF:000041">
    <property type="entry name" value="Low-specificity L-threonine aldolase"/>
    <property type="match status" value="1"/>
</dbReference>
<dbReference type="Gene3D" id="3.90.1150.10">
    <property type="entry name" value="Aspartate Aminotransferase, domain 1"/>
    <property type="match status" value="1"/>
</dbReference>
<name>A0A6P1YEE5_9FIRM</name>
<dbReference type="KEGG" id="cazo:G3A45_03790"/>
<evidence type="ECO:0000313" key="7">
    <source>
        <dbReference type="EMBL" id="QIB26505.1"/>
    </source>
</evidence>
<evidence type="ECO:0000259" key="6">
    <source>
        <dbReference type="Pfam" id="PF01212"/>
    </source>
</evidence>
<comment type="cofactor">
    <cofactor evidence="1">
        <name>pyridoxal 5'-phosphate</name>
        <dbReference type="ChEBI" id="CHEBI:597326"/>
    </cofactor>
</comment>
<dbReference type="GO" id="GO:0006545">
    <property type="term" value="P:glycine biosynthetic process"/>
    <property type="evidence" value="ECO:0007669"/>
    <property type="project" value="TreeGrafter"/>
</dbReference>
<dbReference type="AlphaFoldDB" id="A0A6P1YEE5"/>
<dbReference type="GO" id="GO:0008732">
    <property type="term" value="F:L-allo-threonine aldolase activity"/>
    <property type="evidence" value="ECO:0007669"/>
    <property type="project" value="TreeGrafter"/>
</dbReference>